<dbReference type="PRINTS" id="PR00723">
    <property type="entry name" value="SUBTILISIN"/>
</dbReference>
<evidence type="ECO:0000256" key="4">
    <source>
        <dbReference type="ARBA" id="ARBA00022825"/>
    </source>
</evidence>
<dbReference type="Pfam" id="PF00082">
    <property type="entry name" value="Peptidase_S8"/>
    <property type="match status" value="1"/>
</dbReference>
<dbReference type="InterPro" id="IPR036852">
    <property type="entry name" value="Peptidase_S8/S53_dom_sf"/>
</dbReference>
<dbReference type="PROSITE" id="PS51892">
    <property type="entry name" value="SUBTILASE"/>
    <property type="match status" value="1"/>
</dbReference>
<accession>A0ABS7I018</accession>
<dbReference type="PROSITE" id="PS00136">
    <property type="entry name" value="SUBTILASE_ASP"/>
    <property type="match status" value="1"/>
</dbReference>
<keyword evidence="7" id="KW-0732">Signal</keyword>
<evidence type="ECO:0000256" key="6">
    <source>
        <dbReference type="RuleBase" id="RU003355"/>
    </source>
</evidence>
<evidence type="ECO:0000256" key="1">
    <source>
        <dbReference type="ARBA" id="ARBA00011073"/>
    </source>
</evidence>
<dbReference type="InterPro" id="IPR050131">
    <property type="entry name" value="Peptidase_S8_subtilisin-like"/>
</dbReference>
<dbReference type="Gene3D" id="3.50.30.30">
    <property type="match status" value="1"/>
</dbReference>
<evidence type="ECO:0000256" key="7">
    <source>
        <dbReference type="SAM" id="SignalP"/>
    </source>
</evidence>
<reference evidence="9 10" key="1">
    <citation type="journal article" date="2021" name="MBio">
        <title>Poor Competitiveness of Bradyrhizobium in Pigeon Pea Root Colonization in Indian Soils.</title>
        <authorList>
            <person name="Chalasani D."/>
            <person name="Basu A."/>
            <person name="Pullabhotla S.V.S.R.N."/>
            <person name="Jorrin B."/>
            <person name="Neal A.L."/>
            <person name="Poole P.S."/>
            <person name="Podile A.R."/>
            <person name="Tkacz A."/>
        </authorList>
    </citation>
    <scope>NUCLEOTIDE SEQUENCE [LARGE SCALE GENOMIC DNA]</scope>
    <source>
        <strain evidence="9 10">HU12</strain>
    </source>
</reference>
<dbReference type="InterPro" id="IPR000209">
    <property type="entry name" value="Peptidase_S8/S53_dom"/>
</dbReference>
<dbReference type="InterPro" id="IPR023827">
    <property type="entry name" value="Peptidase_S8_Asp-AS"/>
</dbReference>
<proteinExistence type="inferred from homology"/>
<keyword evidence="10" id="KW-1185">Reference proteome</keyword>
<evidence type="ECO:0000256" key="2">
    <source>
        <dbReference type="ARBA" id="ARBA00022670"/>
    </source>
</evidence>
<dbReference type="SUPFAM" id="SSF52025">
    <property type="entry name" value="PA domain"/>
    <property type="match status" value="1"/>
</dbReference>
<comment type="caution">
    <text evidence="9">The sequence shown here is derived from an EMBL/GenBank/DDBJ whole genome shotgun (WGS) entry which is preliminary data.</text>
</comment>
<feature type="domain" description="Peptidase S8/S53" evidence="8">
    <location>
        <begin position="231"/>
        <end position="483"/>
    </location>
</feature>
<evidence type="ECO:0000313" key="10">
    <source>
        <dbReference type="Proteomes" id="UP000777440"/>
    </source>
</evidence>
<dbReference type="PANTHER" id="PTHR43806:SF11">
    <property type="entry name" value="CEREVISIN-RELATED"/>
    <property type="match status" value="1"/>
</dbReference>
<feature type="signal peptide" evidence="7">
    <location>
        <begin position="1"/>
        <end position="29"/>
    </location>
</feature>
<feature type="active site" description="Charge relay system" evidence="5">
    <location>
        <position position="240"/>
    </location>
</feature>
<keyword evidence="3 5" id="KW-0378">Hydrolase</keyword>
<feature type="active site" description="Charge relay system" evidence="5">
    <location>
        <position position="447"/>
    </location>
</feature>
<evidence type="ECO:0000259" key="8">
    <source>
        <dbReference type="Pfam" id="PF00082"/>
    </source>
</evidence>
<evidence type="ECO:0000313" key="9">
    <source>
        <dbReference type="EMBL" id="MBW9110740.1"/>
    </source>
</evidence>
<dbReference type="Gene3D" id="2.60.40.10">
    <property type="entry name" value="Immunoglobulins"/>
    <property type="match status" value="1"/>
</dbReference>
<dbReference type="InterPro" id="IPR046450">
    <property type="entry name" value="PA_dom_sf"/>
</dbReference>
<dbReference type="PANTHER" id="PTHR43806">
    <property type="entry name" value="PEPTIDASE S8"/>
    <property type="match status" value="1"/>
</dbReference>
<name>A0ABS7I018_9MICO</name>
<keyword evidence="2 5" id="KW-0645">Protease</keyword>
<keyword evidence="4 5" id="KW-0720">Serine protease</keyword>
<dbReference type="Gene3D" id="3.40.50.200">
    <property type="entry name" value="Peptidase S8/S53 domain"/>
    <property type="match status" value="1"/>
</dbReference>
<dbReference type="Proteomes" id="UP000777440">
    <property type="component" value="Unassembled WGS sequence"/>
</dbReference>
<dbReference type="PROSITE" id="PS00138">
    <property type="entry name" value="SUBTILASE_SER"/>
    <property type="match status" value="1"/>
</dbReference>
<feature type="chain" id="PRO_5047252500" evidence="7">
    <location>
        <begin position="30"/>
        <end position="1230"/>
    </location>
</feature>
<dbReference type="EMBL" id="JAEUAX010000006">
    <property type="protein sequence ID" value="MBW9110740.1"/>
    <property type="molecule type" value="Genomic_DNA"/>
</dbReference>
<organism evidence="9 10">
    <name type="scientific">Microbacterium ureisolvens</name>
    <dbReference type="NCBI Taxonomy" id="2781186"/>
    <lineage>
        <taxon>Bacteria</taxon>
        <taxon>Bacillati</taxon>
        <taxon>Actinomycetota</taxon>
        <taxon>Actinomycetes</taxon>
        <taxon>Micrococcales</taxon>
        <taxon>Microbacteriaceae</taxon>
        <taxon>Microbacterium</taxon>
    </lineage>
</organism>
<dbReference type="InterPro" id="IPR015500">
    <property type="entry name" value="Peptidase_S8_subtilisin-rel"/>
</dbReference>
<dbReference type="InterPro" id="IPR023828">
    <property type="entry name" value="Peptidase_S8_Ser-AS"/>
</dbReference>
<evidence type="ECO:0000256" key="3">
    <source>
        <dbReference type="ARBA" id="ARBA00022801"/>
    </source>
</evidence>
<gene>
    <name evidence="9" type="ORF">JNB61_13240</name>
</gene>
<feature type="active site" description="Charge relay system" evidence="5">
    <location>
        <position position="273"/>
    </location>
</feature>
<dbReference type="InterPro" id="IPR013783">
    <property type="entry name" value="Ig-like_fold"/>
</dbReference>
<protein>
    <submittedName>
        <fullName evidence="9">S8 family serine peptidase</fullName>
    </submittedName>
</protein>
<comment type="similarity">
    <text evidence="1 5 6">Belongs to the peptidase S8 family.</text>
</comment>
<dbReference type="RefSeq" id="WP_220339924.1">
    <property type="nucleotide sequence ID" value="NZ_JAEUAX010000006.1"/>
</dbReference>
<evidence type="ECO:0000256" key="5">
    <source>
        <dbReference type="PROSITE-ProRule" id="PRU01240"/>
    </source>
</evidence>
<sequence>MRPPHRTRIAAVMAIASATALVAGLVAPAASGAEPPAPILTSPVGETRALTLITGDRVEITDTGDGRYAATVTPGPGRERVTFQTLQVDGVLKVLPSDAVPFIASGLVDERLFEVSTLLDDGYADLDALPLIVSWSPGTRAASMEVAGAEQVRALPSIDGAALSADADELGAVWDSLTPGTTIAEAPSKSAEQRMAGGIQRVWLDGRASASLDRSVPQIGAPEAWDAGYRGAGVTVAVLDTGVDAEHPDLTGQLDEVVDFTGSESGAADRVGHGTHVAATIAGTGAGAEGTRPGVAPEADLIIGKVLDDTGSGYDSWIIAGMEWAAENADIVNMSLGGGPTDGTDPLSLALDALSAQTDALFVVAAGNDGMDGAVSTPSTADSALSVAAVDRDDALAEFSSRGPRTIDGALKPEISAPGVGIIAARAAGTSMGSPVDALYTAASGTSMATPHVAGAAALLAQQNPDWTGQRLKDALISTANPNPGLGVYAQGGGRVDVARAVAQQVTATGIADFTVVTDDESQAQERTVTFRNEGAEEVTLDLAIEAENLDDNGAGTTAFLAPAQVTVPAQGTADVVVTLDPSGLDRGRWSGALTATGADGILVRTAIGAVRRAPSHTVTIRAIGFDGGATFVPSLSLIGDQPGTEYLGYLEIAEDGTVEVEEGTYIAQAIIEDYTNAQAERTGTIILPDIEVTSDMEVVLDARKVVPVTITTPEPSEQESVISWYTHRTFPNGRDIQHGVMSFSRTMPWVTPTDPVREGGFEFASRWQLVRPSAIVTVPGTQLQPQTALLGDSAVLPKPLRAELVAPGAADLEGVGGRVAIVDAPDQGLEGDQVRAAAEAGAKAVILVRPTANSIFTVFEPGAETTPIPAIVVTAEDGAALIRHAQQPGPQQVTVEASRISPYLYDVIQVSPGEIPDVVHHTVTERNSHRVTTTYVESGGLPFAREQRFGWRPWMEYAWNDQQRTVATGHVREEWVSAGDSLWQHQVLHTWQNWFGRVSGGMTGPVRSYDAGRSAERWFDPVVRPGAVAGAPSTRTGDRLALRVADLLDAEGHVTVGDVVSAARVYRDGELLAELPHARQGVDVPAGAGTYRVELDVSREDPEWERAVRSSTAWTFPSARPAEGTTTELPLLQVAYDVPTDDEGHATKRAHRIGLQVTDQGGKVLSGATLTAEVSFDDGATWRALQVEDGKKGFSAQVPAGTAPVTLRVTATDGSASLTQEVVRAYARR</sequence>
<dbReference type="SUPFAM" id="SSF52743">
    <property type="entry name" value="Subtilisin-like"/>
    <property type="match status" value="1"/>
</dbReference>